<protein>
    <recommendedName>
        <fullName evidence="7">Solute carrier family 40 member</fullName>
    </recommendedName>
</protein>
<feature type="compositionally biased region" description="Basic and acidic residues" evidence="8">
    <location>
        <begin position="216"/>
        <end position="231"/>
    </location>
</feature>
<dbReference type="InterPro" id="IPR009716">
    <property type="entry name" value="Ferroportin-1"/>
</dbReference>
<evidence type="ECO:0000313" key="9">
    <source>
        <dbReference type="EnsemblMetazoa" id="CLYHEMP006202.1"/>
    </source>
</evidence>
<keyword evidence="3 7" id="KW-0813">Transport</keyword>
<feature type="transmembrane region" description="Helical" evidence="7">
    <location>
        <begin position="477"/>
        <end position="498"/>
    </location>
</feature>
<dbReference type="InterPro" id="IPR036259">
    <property type="entry name" value="MFS_trans_sf"/>
</dbReference>
<feature type="region of interest" description="Disordered" evidence="8">
    <location>
        <begin position="209"/>
        <end position="233"/>
    </location>
</feature>
<feature type="transmembrane region" description="Helical" evidence="7">
    <location>
        <begin position="152"/>
        <end position="171"/>
    </location>
</feature>
<comment type="similarity">
    <text evidence="2 7">Belongs to the ferroportin (FP) (TC 2.A.100) family. SLC40A subfamily.</text>
</comment>
<feature type="transmembrane region" description="Helical" evidence="7">
    <location>
        <begin position="306"/>
        <end position="326"/>
    </location>
</feature>
<dbReference type="AlphaFoldDB" id="A0A7M5WRI9"/>
<evidence type="ECO:0000256" key="1">
    <source>
        <dbReference type="ARBA" id="ARBA00004141"/>
    </source>
</evidence>
<dbReference type="EnsemblMetazoa" id="CLYHEMT006202.1">
    <property type="protein sequence ID" value="CLYHEMP006202.1"/>
    <property type="gene ID" value="CLYHEMG006202"/>
</dbReference>
<keyword evidence="7" id="KW-0406">Ion transport</keyword>
<evidence type="ECO:0000256" key="8">
    <source>
        <dbReference type="SAM" id="MobiDB-lite"/>
    </source>
</evidence>
<comment type="function">
    <text evidence="7">May be involved in iron transport and iron homeostasis.</text>
</comment>
<feature type="transmembrane region" description="Helical" evidence="7">
    <location>
        <begin position="273"/>
        <end position="294"/>
    </location>
</feature>
<dbReference type="OrthoDB" id="648861at2759"/>
<keyword evidence="5 7" id="KW-1133">Transmembrane helix</keyword>
<dbReference type="GO" id="GO:0005381">
    <property type="term" value="F:iron ion transmembrane transporter activity"/>
    <property type="evidence" value="ECO:0007669"/>
    <property type="project" value="UniProtKB-UniRule"/>
</dbReference>
<name>A0A7M5WRI9_9CNID</name>
<feature type="transmembrane region" description="Helical" evidence="7">
    <location>
        <begin position="102"/>
        <end position="119"/>
    </location>
</feature>
<evidence type="ECO:0000256" key="6">
    <source>
        <dbReference type="ARBA" id="ARBA00023136"/>
    </source>
</evidence>
<dbReference type="Gene3D" id="1.20.1250.20">
    <property type="entry name" value="MFS general substrate transporter like domains"/>
    <property type="match status" value="1"/>
</dbReference>
<dbReference type="GeneID" id="136813421"/>
<evidence type="ECO:0000313" key="10">
    <source>
        <dbReference type="Proteomes" id="UP000594262"/>
    </source>
</evidence>
<dbReference type="Proteomes" id="UP000594262">
    <property type="component" value="Unplaced"/>
</dbReference>
<evidence type="ECO:0000256" key="3">
    <source>
        <dbReference type="ARBA" id="ARBA00022448"/>
    </source>
</evidence>
<feature type="transmembrane region" description="Helical" evidence="7">
    <location>
        <begin position="70"/>
        <end position="90"/>
    </location>
</feature>
<accession>A0A7M5WRI9</accession>
<organism evidence="9 10">
    <name type="scientific">Clytia hemisphaerica</name>
    <dbReference type="NCBI Taxonomy" id="252671"/>
    <lineage>
        <taxon>Eukaryota</taxon>
        <taxon>Metazoa</taxon>
        <taxon>Cnidaria</taxon>
        <taxon>Hydrozoa</taxon>
        <taxon>Hydroidolina</taxon>
        <taxon>Leptothecata</taxon>
        <taxon>Obeliida</taxon>
        <taxon>Clytiidae</taxon>
        <taxon>Clytia</taxon>
    </lineage>
</organism>
<keyword evidence="6 7" id="KW-0472">Membrane</keyword>
<dbReference type="RefSeq" id="XP_066926043.1">
    <property type="nucleotide sequence ID" value="XM_067069942.1"/>
</dbReference>
<feature type="transmembrane region" description="Helical" evidence="7">
    <location>
        <begin position="177"/>
        <end position="199"/>
    </location>
</feature>
<sequence length="518" mass="57265">MKAESYLCISAFFTFWGDRMWQFATGIFLIQLTPESLRLAATYGLCLSLIAIIFSPMIGDWVDRTARLEVIQLLLLIQNSLVVVCAITIYLCMRYKTGNLQLFLQALIILLGSAANLASQGQKIAIGKDWIVVVCKQDKDLLAHTNALLRRIDLTVAILAPLVVGFLMSGISTLAGIIFICVWNVLSLFFEYGFLLKVYNLTPDLSVKNNTKKPKNNPDDDNHAAKTEDAKSNQVEEIQVAVTNANKETSSWNLIKRVQLVISGWHIYYRQTVFLAGCSLSMLYLTVIGFSAITTGFAYELGLSELYVSICMGLGSLFGVFGTLLFPKIRNRLGLVKSGIVGFLLQLSMLVFCVVSIWMPGSPSNLYNGKQFIISALPATNMTALNTTSGNHTGPTLQPTVTPKPQRILTSIIFLMTGIILSRTGLWLSDLTITQLQQEYVSESERGIVGGVQYSSNCLLDLVHFLLTISLPKPDQFGILILISFCAIGCAGFIYLVFVSRFHSSVKQDANKYKTMED</sequence>
<feature type="transmembrane region" description="Helical" evidence="7">
    <location>
        <begin position="36"/>
        <end position="58"/>
    </location>
</feature>
<dbReference type="SUPFAM" id="SSF103473">
    <property type="entry name" value="MFS general substrate transporter"/>
    <property type="match status" value="1"/>
</dbReference>
<evidence type="ECO:0000256" key="7">
    <source>
        <dbReference type="RuleBase" id="RU365065"/>
    </source>
</evidence>
<evidence type="ECO:0000256" key="5">
    <source>
        <dbReference type="ARBA" id="ARBA00022989"/>
    </source>
</evidence>
<comment type="caution">
    <text evidence="7">Lacks conserved residue(s) required for the propagation of feature annotation.</text>
</comment>
<dbReference type="PANTHER" id="PTHR11660">
    <property type="entry name" value="SOLUTE CARRIER FAMILY 40 MEMBER"/>
    <property type="match status" value="1"/>
</dbReference>
<dbReference type="Pfam" id="PF06963">
    <property type="entry name" value="FPN1"/>
    <property type="match status" value="1"/>
</dbReference>
<keyword evidence="10" id="KW-1185">Reference proteome</keyword>
<comment type="subcellular location">
    <subcellularLocation>
        <location evidence="1 7">Membrane</location>
        <topology evidence="1 7">Multi-pass membrane protein</topology>
    </subcellularLocation>
</comment>
<reference evidence="9" key="1">
    <citation type="submission" date="2021-01" db="UniProtKB">
        <authorList>
            <consortium name="EnsemblMetazoa"/>
        </authorList>
    </citation>
    <scope>IDENTIFICATION</scope>
</reference>
<dbReference type="PANTHER" id="PTHR11660:SF57">
    <property type="entry name" value="SOLUTE CARRIER FAMILY 40 MEMBER"/>
    <property type="match status" value="1"/>
</dbReference>
<feature type="transmembrane region" description="Helical" evidence="7">
    <location>
        <begin position="338"/>
        <end position="359"/>
    </location>
</feature>
<proteinExistence type="inferred from homology"/>
<evidence type="ECO:0000256" key="2">
    <source>
        <dbReference type="ARBA" id="ARBA00006279"/>
    </source>
</evidence>
<dbReference type="GO" id="GO:0016020">
    <property type="term" value="C:membrane"/>
    <property type="evidence" value="ECO:0007669"/>
    <property type="project" value="UniProtKB-SubCell"/>
</dbReference>
<evidence type="ECO:0000256" key="4">
    <source>
        <dbReference type="ARBA" id="ARBA00022692"/>
    </source>
</evidence>
<keyword evidence="4 7" id="KW-0812">Transmembrane</keyword>
<dbReference type="CDD" id="cd17480">
    <property type="entry name" value="MFS_SLC40A1_like"/>
    <property type="match status" value="1"/>
</dbReference>